<evidence type="ECO:0000256" key="9">
    <source>
        <dbReference type="RuleBase" id="RU000612"/>
    </source>
</evidence>
<comment type="similarity">
    <text evidence="2 8 9">Belongs to the GPI family.</text>
</comment>
<dbReference type="Pfam" id="PF00342">
    <property type="entry name" value="PGI"/>
    <property type="match status" value="1"/>
</dbReference>
<keyword evidence="5 8" id="KW-0324">Glycolysis</keyword>
<keyword evidence="4 8" id="KW-0963">Cytoplasm</keyword>
<dbReference type="PROSITE" id="PS51463">
    <property type="entry name" value="P_GLUCOSE_ISOMERASE_3"/>
    <property type="match status" value="1"/>
</dbReference>
<gene>
    <name evidence="8" type="primary">pgi</name>
    <name evidence="10" type="ORF">ENX73_03850</name>
</gene>
<dbReference type="PRINTS" id="PR00662">
    <property type="entry name" value="G6PISOMERASE"/>
</dbReference>
<evidence type="ECO:0000256" key="2">
    <source>
        <dbReference type="ARBA" id="ARBA00006604"/>
    </source>
</evidence>
<dbReference type="SUPFAM" id="SSF53697">
    <property type="entry name" value="SIS domain"/>
    <property type="match status" value="1"/>
</dbReference>
<dbReference type="GO" id="GO:0004347">
    <property type="term" value="F:glucose-6-phosphate isomerase activity"/>
    <property type="evidence" value="ECO:0007669"/>
    <property type="project" value="UniProtKB-UniRule"/>
</dbReference>
<dbReference type="UniPathway" id="UPA00138"/>
<dbReference type="InterPro" id="IPR046348">
    <property type="entry name" value="SIS_dom_sf"/>
</dbReference>
<evidence type="ECO:0000256" key="6">
    <source>
        <dbReference type="ARBA" id="ARBA00023235"/>
    </source>
</evidence>
<dbReference type="InterPro" id="IPR035482">
    <property type="entry name" value="SIS_PGI_2"/>
</dbReference>
<evidence type="ECO:0000256" key="7">
    <source>
        <dbReference type="ARBA" id="ARBA00029321"/>
    </source>
</evidence>
<dbReference type="EC" id="5.3.1.9" evidence="8"/>
<dbReference type="Gene3D" id="3.40.50.10490">
    <property type="entry name" value="Glucose-6-phosphate isomerase like protein, domain 1"/>
    <property type="match status" value="2"/>
</dbReference>
<dbReference type="PROSITE" id="PS00174">
    <property type="entry name" value="P_GLUCOSE_ISOMERASE_2"/>
    <property type="match status" value="1"/>
</dbReference>
<dbReference type="InterPro" id="IPR018189">
    <property type="entry name" value="Phosphoglucose_isomerase_CS"/>
</dbReference>
<evidence type="ECO:0000256" key="4">
    <source>
        <dbReference type="ARBA" id="ARBA00022490"/>
    </source>
</evidence>
<protein>
    <recommendedName>
        <fullName evidence="8">Glucose-6-phosphate isomerase</fullName>
        <shortName evidence="8">GPI</shortName>
        <ecNumber evidence="8">5.3.1.9</ecNumber>
    </recommendedName>
    <alternativeName>
        <fullName evidence="8">Phosphoglucose isomerase</fullName>
        <shortName evidence="8">PGI</shortName>
    </alternativeName>
    <alternativeName>
        <fullName evidence="8">Phosphohexose isomerase</fullName>
        <shortName evidence="8">PHI</shortName>
    </alternativeName>
</protein>
<dbReference type="InterPro" id="IPR001672">
    <property type="entry name" value="G6P_Isomerase"/>
</dbReference>
<feature type="active site" evidence="8">
    <location>
        <position position="427"/>
    </location>
</feature>
<dbReference type="AlphaFoldDB" id="A0A7V3RER7"/>
<dbReference type="UniPathway" id="UPA00109">
    <property type="reaction ID" value="UER00181"/>
</dbReference>
<dbReference type="InterPro" id="IPR035476">
    <property type="entry name" value="SIS_PGI_1"/>
</dbReference>
<dbReference type="FunFam" id="3.40.50.10490:FF:000016">
    <property type="entry name" value="Glucose-6-phosphate isomerase"/>
    <property type="match status" value="1"/>
</dbReference>
<dbReference type="CDD" id="cd05015">
    <property type="entry name" value="SIS_PGI_1"/>
    <property type="match status" value="1"/>
</dbReference>
<evidence type="ECO:0000256" key="3">
    <source>
        <dbReference type="ARBA" id="ARBA00022432"/>
    </source>
</evidence>
<comment type="caution">
    <text evidence="10">The sequence shown here is derived from an EMBL/GenBank/DDBJ whole genome shotgun (WGS) entry which is preliminary data.</text>
</comment>
<dbReference type="CDD" id="cd05016">
    <property type="entry name" value="SIS_PGI_2"/>
    <property type="match status" value="1"/>
</dbReference>
<dbReference type="PROSITE" id="PS00765">
    <property type="entry name" value="P_GLUCOSE_ISOMERASE_1"/>
    <property type="match status" value="1"/>
</dbReference>
<proteinExistence type="inferred from homology"/>
<organism evidence="10">
    <name type="scientific">Mesoaciditoga lauensis</name>
    <dbReference type="NCBI Taxonomy" id="1495039"/>
    <lineage>
        <taxon>Bacteria</taxon>
        <taxon>Thermotogati</taxon>
        <taxon>Thermotogota</taxon>
        <taxon>Thermotogae</taxon>
        <taxon>Mesoaciditogales</taxon>
        <taxon>Mesoaciditogaceae</taxon>
        <taxon>Mesoaciditoga</taxon>
    </lineage>
</organism>
<dbReference type="GO" id="GO:0005829">
    <property type="term" value="C:cytosol"/>
    <property type="evidence" value="ECO:0007669"/>
    <property type="project" value="TreeGrafter"/>
</dbReference>
<reference evidence="10" key="1">
    <citation type="journal article" date="2020" name="mSystems">
        <title>Genome- and Community-Level Interaction Insights into Carbon Utilization and Element Cycling Functions of Hydrothermarchaeota in Hydrothermal Sediment.</title>
        <authorList>
            <person name="Zhou Z."/>
            <person name="Liu Y."/>
            <person name="Xu W."/>
            <person name="Pan J."/>
            <person name="Luo Z.H."/>
            <person name="Li M."/>
        </authorList>
    </citation>
    <scope>NUCLEOTIDE SEQUENCE [LARGE SCALE GENOMIC DNA]</scope>
    <source>
        <strain evidence="10">SpSt-966</strain>
    </source>
</reference>
<evidence type="ECO:0000256" key="1">
    <source>
        <dbReference type="ARBA" id="ARBA00004926"/>
    </source>
</evidence>
<keyword evidence="3 8" id="KW-0312">Gluconeogenesis</keyword>
<comment type="subcellular location">
    <subcellularLocation>
        <location evidence="8">Cytoplasm</location>
    </subcellularLocation>
</comment>
<keyword evidence="6 8" id="KW-0413">Isomerase</keyword>
<sequence>MKLKFDFTNSIGGNLKDGITLEDIKSISGRLHAFLEAFRQNAPGFVKILNDPAHLEKILKMGEYCKHFDDFVLAGIGGSALGNQAIFGALFHPDWNALSKEERNGLPRFFVMDNVDPEHIASILDVIDISKSVFNIVSKSGSTSETMANYLVVRGLLETRGLDPKAHLIFTTDPEEGVLRKIAIDEGIPTLDVPSNVGGRFSVLTSVGLLSASAMGVDVKTLLEGASEEVKKFREEDDTFKNPVLLNAALHYLYSKNGQSISVMMPYSNALYTLADWYRQLWAESLGKEKSLTGETVHAGQTPIKSLGTIDQHSQVQLYMEGPNDKIITFLRVEKFRRNLKIPVVHQDRKELSYLCGMELAKLINSEQEATSLALLEHGRPNLTISFDAIDEREIGRFFGYYELLVMAMGFLYNINTFDQPGVELGKQNTYALMNRKGYEQQKLHIEEIKKGLKSFKL</sequence>
<comment type="function">
    <text evidence="8">Catalyzes the reversible isomerization of glucose-6-phosphate to fructose-6-phosphate.</text>
</comment>
<dbReference type="GO" id="GO:0048029">
    <property type="term" value="F:monosaccharide binding"/>
    <property type="evidence" value="ECO:0007669"/>
    <property type="project" value="TreeGrafter"/>
</dbReference>
<accession>A0A7V3RER7</accession>
<dbReference type="GO" id="GO:0006094">
    <property type="term" value="P:gluconeogenesis"/>
    <property type="evidence" value="ECO:0007669"/>
    <property type="project" value="UniProtKB-UniRule"/>
</dbReference>
<comment type="pathway">
    <text evidence="1 8 9">Carbohydrate degradation; glycolysis; D-glyceraldehyde 3-phosphate and glycerone phosphate from D-glucose: step 2/4.</text>
</comment>
<dbReference type="EMBL" id="DTPE01000164">
    <property type="protein sequence ID" value="HGE75239.1"/>
    <property type="molecule type" value="Genomic_DNA"/>
</dbReference>
<dbReference type="GO" id="GO:0051156">
    <property type="term" value="P:glucose 6-phosphate metabolic process"/>
    <property type="evidence" value="ECO:0007669"/>
    <property type="project" value="TreeGrafter"/>
</dbReference>
<evidence type="ECO:0000256" key="8">
    <source>
        <dbReference type="HAMAP-Rule" id="MF_00473"/>
    </source>
</evidence>
<feature type="active site" description="Proton donor" evidence="8">
    <location>
        <position position="284"/>
    </location>
</feature>
<dbReference type="PANTHER" id="PTHR11469">
    <property type="entry name" value="GLUCOSE-6-PHOSPHATE ISOMERASE"/>
    <property type="match status" value="1"/>
</dbReference>
<name>A0A7V3RER7_9BACT</name>
<dbReference type="PANTHER" id="PTHR11469:SF1">
    <property type="entry name" value="GLUCOSE-6-PHOSPHATE ISOMERASE"/>
    <property type="match status" value="1"/>
</dbReference>
<comment type="pathway">
    <text evidence="8">Carbohydrate biosynthesis; gluconeogenesis.</text>
</comment>
<evidence type="ECO:0000313" key="10">
    <source>
        <dbReference type="EMBL" id="HGE75239.1"/>
    </source>
</evidence>
<dbReference type="HAMAP" id="MF_00473">
    <property type="entry name" value="G6P_isomerase"/>
    <property type="match status" value="1"/>
</dbReference>
<comment type="catalytic activity">
    <reaction evidence="7 8 9">
        <text>alpha-D-glucose 6-phosphate = beta-D-fructose 6-phosphate</text>
        <dbReference type="Rhea" id="RHEA:11816"/>
        <dbReference type="ChEBI" id="CHEBI:57634"/>
        <dbReference type="ChEBI" id="CHEBI:58225"/>
        <dbReference type="EC" id="5.3.1.9"/>
    </reaction>
</comment>
<feature type="active site" evidence="8">
    <location>
        <position position="313"/>
    </location>
</feature>
<dbReference type="GO" id="GO:0097367">
    <property type="term" value="F:carbohydrate derivative binding"/>
    <property type="evidence" value="ECO:0007669"/>
    <property type="project" value="InterPro"/>
</dbReference>
<evidence type="ECO:0000256" key="5">
    <source>
        <dbReference type="ARBA" id="ARBA00023152"/>
    </source>
</evidence>
<dbReference type="FunFam" id="3.40.50.10490:FF:000071">
    <property type="entry name" value="Glucose-6-phosphate isomerase"/>
    <property type="match status" value="1"/>
</dbReference>
<dbReference type="GO" id="GO:0006096">
    <property type="term" value="P:glycolytic process"/>
    <property type="evidence" value="ECO:0007669"/>
    <property type="project" value="UniProtKB-UniRule"/>
</dbReference>